<dbReference type="InterPro" id="IPR039650">
    <property type="entry name" value="HdrA-like"/>
</dbReference>
<dbReference type="SUPFAM" id="SSF51905">
    <property type="entry name" value="FAD/NAD(P)-binding domain"/>
    <property type="match status" value="1"/>
</dbReference>
<gene>
    <name evidence="6" type="ORF">S12H4_45229</name>
</gene>
<evidence type="ECO:0000256" key="5">
    <source>
        <dbReference type="ARBA" id="ARBA00023014"/>
    </source>
</evidence>
<evidence type="ECO:0008006" key="7">
    <source>
        <dbReference type="Google" id="ProtNLM"/>
    </source>
</evidence>
<organism evidence="6">
    <name type="scientific">marine sediment metagenome</name>
    <dbReference type="NCBI Taxonomy" id="412755"/>
    <lineage>
        <taxon>unclassified sequences</taxon>
        <taxon>metagenomes</taxon>
        <taxon>ecological metagenomes</taxon>
    </lineage>
</organism>
<keyword evidence="1" id="KW-0004">4Fe-4S</keyword>
<dbReference type="PANTHER" id="PTHR43498">
    <property type="entry name" value="FERREDOXIN:COB-COM HETERODISULFIDE REDUCTASE SUBUNIT A"/>
    <property type="match status" value="1"/>
</dbReference>
<keyword evidence="5" id="KW-0411">Iron-sulfur</keyword>
<name>X1VIP2_9ZZZZ</name>
<evidence type="ECO:0000256" key="1">
    <source>
        <dbReference type="ARBA" id="ARBA00022485"/>
    </source>
</evidence>
<reference evidence="6" key="1">
    <citation type="journal article" date="2014" name="Front. Microbiol.">
        <title>High frequency of phylogenetically diverse reductive dehalogenase-homologous genes in deep subseafloor sedimentary metagenomes.</title>
        <authorList>
            <person name="Kawai M."/>
            <person name="Futagami T."/>
            <person name="Toyoda A."/>
            <person name="Takaki Y."/>
            <person name="Nishi S."/>
            <person name="Hori S."/>
            <person name="Arai W."/>
            <person name="Tsubouchi T."/>
            <person name="Morono Y."/>
            <person name="Uchiyama I."/>
            <person name="Ito T."/>
            <person name="Fujiyama A."/>
            <person name="Inagaki F."/>
            <person name="Takami H."/>
        </authorList>
    </citation>
    <scope>NUCLEOTIDE SEQUENCE</scope>
    <source>
        <strain evidence="6">Expedition CK06-06</strain>
    </source>
</reference>
<accession>X1VIP2</accession>
<dbReference type="EMBL" id="BARW01027944">
    <property type="protein sequence ID" value="GAJ07505.1"/>
    <property type="molecule type" value="Genomic_DNA"/>
</dbReference>
<sequence>HLPYCSAVCCSATLKHALTLQEKYPDSKISIFYIDLRVSGRNEDFLVKVEENENIELIKGKVAKIEEISQTKNLVVEVENTMKGRKFRYETDLVVLATGIVPNTTGIPLNTTIQGFLSEKQKNGIYTVACGKKPMDVSSSVKDATAAALKAIQITHKQH</sequence>
<dbReference type="GO" id="GO:0016491">
    <property type="term" value="F:oxidoreductase activity"/>
    <property type="evidence" value="ECO:0007669"/>
    <property type="project" value="UniProtKB-KW"/>
</dbReference>
<evidence type="ECO:0000256" key="3">
    <source>
        <dbReference type="ARBA" id="ARBA00023002"/>
    </source>
</evidence>
<evidence type="ECO:0000256" key="2">
    <source>
        <dbReference type="ARBA" id="ARBA00022723"/>
    </source>
</evidence>
<protein>
    <recommendedName>
        <fullName evidence="7">FAD/NAD(P)-binding domain-containing protein</fullName>
    </recommendedName>
</protein>
<comment type="caution">
    <text evidence="6">The sequence shown here is derived from an EMBL/GenBank/DDBJ whole genome shotgun (WGS) entry which is preliminary data.</text>
</comment>
<dbReference type="GO" id="GO:0046872">
    <property type="term" value="F:metal ion binding"/>
    <property type="evidence" value="ECO:0007669"/>
    <property type="project" value="UniProtKB-KW"/>
</dbReference>
<keyword evidence="3" id="KW-0560">Oxidoreductase</keyword>
<dbReference type="Gene3D" id="3.50.50.60">
    <property type="entry name" value="FAD/NAD(P)-binding domain"/>
    <property type="match status" value="1"/>
</dbReference>
<dbReference type="PANTHER" id="PTHR43498:SF1">
    <property type="entry name" value="COB--COM HETERODISULFIDE REDUCTASE IRON-SULFUR SUBUNIT A"/>
    <property type="match status" value="1"/>
</dbReference>
<dbReference type="GO" id="GO:0051539">
    <property type="term" value="F:4 iron, 4 sulfur cluster binding"/>
    <property type="evidence" value="ECO:0007669"/>
    <property type="project" value="UniProtKB-KW"/>
</dbReference>
<feature type="non-terminal residue" evidence="6">
    <location>
        <position position="1"/>
    </location>
</feature>
<evidence type="ECO:0000313" key="6">
    <source>
        <dbReference type="EMBL" id="GAJ07505.1"/>
    </source>
</evidence>
<proteinExistence type="predicted"/>
<dbReference type="InterPro" id="IPR036188">
    <property type="entry name" value="FAD/NAD-bd_sf"/>
</dbReference>
<keyword evidence="4" id="KW-0408">Iron</keyword>
<keyword evidence="2" id="KW-0479">Metal-binding</keyword>
<evidence type="ECO:0000256" key="4">
    <source>
        <dbReference type="ARBA" id="ARBA00023004"/>
    </source>
</evidence>
<dbReference type="AlphaFoldDB" id="X1VIP2"/>